<evidence type="ECO:0000259" key="1">
    <source>
        <dbReference type="SMART" id="SM00860"/>
    </source>
</evidence>
<reference evidence="2 3" key="1">
    <citation type="submission" date="2020-05" db="EMBL/GenBank/DDBJ databases">
        <title>Hymenobacter terrestris sp. nov. and Hymenobacter lapidiphilus sp. nov., isolated from regoliths in Antarctica.</title>
        <authorList>
            <person name="Sedlacek I."/>
            <person name="Pantucek R."/>
            <person name="Zeman M."/>
            <person name="Holochova P."/>
            <person name="Kralova S."/>
            <person name="Stankova E."/>
            <person name="Sedo O."/>
            <person name="Micenkova L."/>
            <person name="Svec P."/>
            <person name="Gupta V."/>
            <person name="Sood U."/>
            <person name="Korpole U.S."/>
            <person name="Lal R."/>
        </authorList>
    </citation>
    <scope>NUCLEOTIDE SEQUENCE [LARGE SCALE GENOMIC DNA]</scope>
    <source>
        <strain evidence="2 3">P5252</strain>
    </source>
</reference>
<feature type="domain" description="Knr4/Smi1-like" evidence="1">
    <location>
        <begin position="22"/>
        <end position="124"/>
    </location>
</feature>
<evidence type="ECO:0000313" key="3">
    <source>
        <dbReference type="Proteomes" id="UP000626554"/>
    </source>
</evidence>
<dbReference type="InterPro" id="IPR037883">
    <property type="entry name" value="Knr4/Smi1-like_sf"/>
</dbReference>
<dbReference type="EMBL" id="JABKAV010000023">
    <property type="protein sequence ID" value="NVO85195.1"/>
    <property type="molecule type" value="Genomic_DNA"/>
</dbReference>
<dbReference type="InterPro" id="IPR018958">
    <property type="entry name" value="Knr4/Smi1-like_dom"/>
</dbReference>
<organism evidence="2 3">
    <name type="scientific">Hymenobacter terrestris</name>
    <dbReference type="NCBI Taxonomy" id="2748310"/>
    <lineage>
        <taxon>Bacteria</taxon>
        <taxon>Pseudomonadati</taxon>
        <taxon>Bacteroidota</taxon>
        <taxon>Cytophagia</taxon>
        <taxon>Cytophagales</taxon>
        <taxon>Hymenobacteraceae</taxon>
        <taxon>Hymenobacter</taxon>
    </lineage>
</organism>
<comment type="caution">
    <text evidence="2">The sequence shown here is derived from an EMBL/GenBank/DDBJ whole genome shotgun (WGS) entry which is preliminary data.</text>
</comment>
<name>A0ABX2Q2K5_9BACT</name>
<dbReference type="RefSeq" id="WP_176899864.1">
    <property type="nucleotide sequence ID" value="NZ_JABKAV010000023.1"/>
</dbReference>
<dbReference type="SMART" id="SM00860">
    <property type="entry name" value="SMI1_KNR4"/>
    <property type="match status" value="1"/>
</dbReference>
<protein>
    <submittedName>
        <fullName evidence="2">SMI1/KNR4 family protein</fullName>
    </submittedName>
</protein>
<dbReference type="SUPFAM" id="SSF160631">
    <property type="entry name" value="SMI1/KNR4-like"/>
    <property type="match status" value="1"/>
</dbReference>
<evidence type="ECO:0000313" key="2">
    <source>
        <dbReference type="EMBL" id="NVO85195.1"/>
    </source>
</evidence>
<keyword evidence="3" id="KW-1185">Reference proteome</keyword>
<accession>A0ABX2Q2K5</accession>
<dbReference type="Proteomes" id="UP000626554">
    <property type="component" value="Unassembled WGS sequence"/>
</dbReference>
<sequence length="146" mass="16988">MKELVGLIRNKHKDSGIDVNIAATISDITTFESQIGFELPDDFRDFFLTCNGFSCDEDIFNIIPLQSIKQHPQDYGYNWFYFAEYMIYSDMWGLRRTVSGQFEIFNGSYPDKTMTSSLKEFLQIFLTGNVFENGGLYEWHDKLGIK</sequence>
<dbReference type="Gene3D" id="3.40.1580.10">
    <property type="entry name" value="SMI1/KNR4-like"/>
    <property type="match status" value="1"/>
</dbReference>
<proteinExistence type="predicted"/>
<gene>
    <name evidence="2" type="ORF">HW556_09920</name>
</gene>
<dbReference type="Pfam" id="PF09346">
    <property type="entry name" value="SMI1_KNR4"/>
    <property type="match status" value="1"/>
</dbReference>